<organism evidence="6 7">
    <name type="scientific">Massilia arenae</name>
    <dbReference type="NCBI Taxonomy" id="2603288"/>
    <lineage>
        <taxon>Bacteria</taxon>
        <taxon>Pseudomonadati</taxon>
        <taxon>Pseudomonadota</taxon>
        <taxon>Betaproteobacteria</taxon>
        <taxon>Burkholderiales</taxon>
        <taxon>Oxalobacteraceae</taxon>
        <taxon>Telluria group</taxon>
        <taxon>Massilia</taxon>
    </lineage>
</organism>
<dbReference type="Proteomes" id="UP000321413">
    <property type="component" value="Unassembled WGS sequence"/>
</dbReference>
<dbReference type="CDD" id="cd00796">
    <property type="entry name" value="INT_Rci_Hp1_C"/>
    <property type="match status" value="1"/>
</dbReference>
<evidence type="ECO:0000256" key="2">
    <source>
        <dbReference type="ARBA" id="ARBA00022908"/>
    </source>
</evidence>
<evidence type="ECO:0000256" key="1">
    <source>
        <dbReference type="ARBA" id="ARBA00008857"/>
    </source>
</evidence>
<dbReference type="GO" id="GO:0015074">
    <property type="term" value="P:DNA integration"/>
    <property type="evidence" value="ECO:0007669"/>
    <property type="project" value="UniProtKB-KW"/>
</dbReference>
<protein>
    <submittedName>
        <fullName evidence="6">Tyrosine-type recombinase/integrase</fullName>
    </submittedName>
</protein>
<evidence type="ECO:0000313" key="7">
    <source>
        <dbReference type="Proteomes" id="UP000321413"/>
    </source>
</evidence>
<keyword evidence="3" id="KW-0238">DNA-binding</keyword>
<dbReference type="EMBL" id="VPFD01000014">
    <property type="protein sequence ID" value="TXF99201.1"/>
    <property type="molecule type" value="Genomic_DNA"/>
</dbReference>
<feature type="domain" description="Tyr recombinase" evidence="5">
    <location>
        <begin position="165"/>
        <end position="340"/>
    </location>
</feature>
<comment type="similarity">
    <text evidence="1">Belongs to the 'phage' integrase family.</text>
</comment>
<gene>
    <name evidence="6" type="ORF">FVD38_13490</name>
</gene>
<evidence type="ECO:0000256" key="3">
    <source>
        <dbReference type="ARBA" id="ARBA00023125"/>
    </source>
</evidence>
<dbReference type="SUPFAM" id="SSF56349">
    <property type="entry name" value="DNA breaking-rejoining enzymes"/>
    <property type="match status" value="1"/>
</dbReference>
<dbReference type="PANTHER" id="PTHR30349:SF41">
    <property type="entry name" value="INTEGRASE_RECOMBINASE PROTEIN MJ0367-RELATED"/>
    <property type="match status" value="1"/>
</dbReference>
<keyword evidence="7" id="KW-1185">Reference proteome</keyword>
<name>A0A5C7G3A9_9BURK</name>
<keyword evidence="2" id="KW-0229">DNA integration</keyword>
<dbReference type="AlphaFoldDB" id="A0A5C7G3A9"/>
<dbReference type="InterPro" id="IPR002104">
    <property type="entry name" value="Integrase_catalytic"/>
</dbReference>
<dbReference type="Pfam" id="PF00589">
    <property type="entry name" value="Phage_integrase"/>
    <property type="match status" value="1"/>
</dbReference>
<dbReference type="RefSeq" id="WP_147935278.1">
    <property type="nucleotide sequence ID" value="NZ_VPFD01000014.1"/>
</dbReference>
<evidence type="ECO:0000259" key="5">
    <source>
        <dbReference type="PROSITE" id="PS51898"/>
    </source>
</evidence>
<dbReference type="InterPro" id="IPR011010">
    <property type="entry name" value="DNA_brk_join_enz"/>
</dbReference>
<sequence>MSTVKPRGKKFIARFRVAGFPDKAKTFPTEEKAHKWLKEHEASVTSAGYVDPGNLTKKTFGDLIDHYVKEITLIKPLGESKRFALAAIHLALGSEKALNITAHRLIEYVKSRHEAGAGGVTIGMDIGYIKGVLSHARITNKSINMDAITDVKEFMKRISMKTKSTERDRRPTEVELTAIKKFFRNKKRQKIPMWDIIDFAIFTTMRVSEICRIVWADVNYEDQTVIIRDRKDPKEKIGNDQVVPVLDDAWKILTAQPKTDDRIFPYSAATISTIFPRACEELGIIDLHFHDLRHEGTSQLFEILRYEIQEAAVFTGHKDWKMLKRYVHLRAKDLHFDKYGKRRARRDISPELLLAAA</sequence>
<dbReference type="PANTHER" id="PTHR30349">
    <property type="entry name" value="PHAGE INTEGRASE-RELATED"/>
    <property type="match status" value="1"/>
</dbReference>
<dbReference type="InterPro" id="IPR013762">
    <property type="entry name" value="Integrase-like_cat_sf"/>
</dbReference>
<dbReference type="InterPro" id="IPR050090">
    <property type="entry name" value="Tyrosine_recombinase_XerCD"/>
</dbReference>
<dbReference type="GO" id="GO:0003677">
    <property type="term" value="F:DNA binding"/>
    <property type="evidence" value="ECO:0007669"/>
    <property type="project" value="UniProtKB-KW"/>
</dbReference>
<accession>A0A5C7G3A9</accession>
<dbReference type="GO" id="GO:0006310">
    <property type="term" value="P:DNA recombination"/>
    <property type="evidence" value="ECO:0007669"/>
    <property type="project" value="UniProtKB-KW"/>
</dbReference>
<dbReference type="Gene3D" id="1.10.443.10">
    <property type="entry name" value="Intergrase catalytic core"/>
    <property type="match status" value="1"/>
</dbReference>
<evidence type="ECO:0000313" key="6">
    <source>
        <dbReference type="EMBL" id="TXF99201.1"/>
    </source>
</evidence>
<dbReference type="PROSITE" id="PS51898">
    <property type="entry name" value="TYR_RECOMBINASE"/>
    <property type="match status" value="1"/>
</dbReference>
<evidence type="ECO:0000256" key="4">
    <source>
        <dbReference type="ARBA" id="ARBA00023172"/>
    </source>
</evidence>
<reference evidence="6 7" key="1">
    <citation type="submission" date="2019-08" db="EMBL/GenBank/DDBJ databases">
        <title>Massilia golmudensis sp. nov., isolated from sand in the Qinghai-Tibetan Plateau.</title>
        <authorList>
            <person name="Zhang B."/>
        </authorList>
    </citation>
    <scope>NUCLEOTIDE SEQUENCE [LARGE SCALE GENOMIC DNA]</scope>
    <source>
        <strain evidence="6 7">GEM5</strain>
    </source>
</reference>
<proteinExistence type="inferred from homology"/>
<keyword evidence="4" id="KW-0233">DNA recombination</keyword>
<comment type="caution">
    <text evidence="6">The sequence shown here is derived from an EMBL/GenBank/DDBJ whole genome shotgun (WGS) entry which is preliminary data.</text>
</comment>